<dbReference type="EMBL" id="OV725078">
    <property type="protein sequence ID" value="CAH1393681.1"/>
    <property type="molecule type" value="Genomic_DNA"/>
</dbReference>
<dbReference type="Proteomes" id="UP001152798">
    <property type="component" value="Chromosome 2"/>
</dbReference>
<organism evidence="1 2">
    <name type="scientific">Nezara viridula</name>
    <name type="common">Southern green stink bug</name>
    <name type="synonym">Cimex viridulus</name>
    <dbReference type="NCBI Taxonomy" id="85310"/>
    <lineage>
        <taxon>Eukaryota</taxon>
        <taxon>Metazoa</taxon>
        <taxon>Ecdysozoa</taxon>
        <taxon>Arthropoda</taxon>
        <taxon>Hexapoda</taxon>
        <taxon>Insecta</taxon>
        <taxon>Pterygota</taxon>
        <taxon>Neoptera</taxon>
        <taxon>Paraneoptera</taxon>
        <taxon>Hemiptera</taxon>
        <taxon>Heteroptera</taxon>
        <taxon>Panheteroptera</taxon>
        <taxon>Pentatomomorpha</taxon>
        <taxon>Pentatomoidea</taxon>
        <taxon>Pentatomidae</taxon>
        <taxon>Pentatominae</taxon>
        <taxon>Nezara</taxon>
    </lineage>
</organism>
<keyword evidence="2" id="KW-1185">Reference proteome</keyword>
<gene>
    <name evidence="1" type="ORF">NEZAVI_LOCUS4309</name>
</gene>
<reference evidence="1" key="1">
    <citation type="submission" date="2022-01" db="EMBL/GenBank/DDBJ databases">
        <authorList>
            <person name="King R."/>
        </authorList>
    </citation>
    <scope>NUCLEOTIDE SEQUENCE</scope>
</reference>
<evidence type="ECO:0000313" key="1">
    <source>
        <dbReference type="EMBL" id="CAH1393681.1"/>
    </source>
</evidence>
<dbReference type="AlphaFoldDB" id="A0A9P0EGT1"/>
<dbReference type="OrthoDB" id="6630031at2759"/>
<name>A0A9P0EGT1_NEZVI</name>
<evidence type="ECO:0000313" key="2">
    <source>
        <dbReference type="Proteomes" id="UP001152798"/>
    </source>
</evidence>
<accession>A0A9P0EGT1</accession>
<sequence>MIKGLRGTGGNIIRPPLFALFEDKPWVCIWASKDLHILPLPQDKKIWTKIQIILKKSTEVQRVWVLRLSGSVQETLVASMMSVAVAGGADNKFVAFDKKGGGRGREVVYGTFCWCCVPCPLDPRAPSRKTYSETLASSPKDVTVVEVGPVSGAEGLGTAELVKNMLMETVRQAELGRQVVSFRARSKVVRVSLGSGDAGKRVVDSGILAGAGLVVNRVGKRRPRVMLFEVPKEVSEQQVLQLVKAQNFQAVAANEFGKRDSLTCVGG</sequence>
<proteinExistence type="predicted"/>
<protein>
    <submittedName>
        <fullName evidence="1">Uncharacterized protein</fullName>
    </submittedName>
</protein>